<sequence>MAVLYDTLDCCIFDLFNIQLYKWIVNLSVNKSP</sequence>
<name>A0A0E9PLS1_ANGAN</name>
<proteinExistence type="predicted"/>
<reference evidence="1" key="2">
    <citation type="journal article" date="2015" name="Fish Shellfish Immunol.">
        <title>Early steps in the European eel (Anguilla anguilla)-Vibrio vulnificus interaction in the gills: Role of the RtxA13 toxin.</title>
        <authorList>
            <person name="Callol A."/>
            <person name="Pajuelo D."/>
            <person name="Ebbesson L."/>
            <person name="Teles M."/>
            <person name="MacKenzie S."/>
            <person name="Amaro C."/>
        </authorList>
    </citation>
    <scope>NUCLEOTIDE SEQUENCE</scope>
</reference>
<accession>A0A0E9PLS1</accession>
<evidence type="ECO:0000313" key="1">
    <source>
        <dbReference type="EMBL" id="JAH05459.1"/>
    </source>
</evidence>
<organism evidence="1">
    <name type="scientific">Anguilla anguilla</name>
    <name type="common">European freshwater eel</name>
    <name type="synonym">Muraena anguilla</name>
    <dbReference type="NCBI Taxonomy" id="7936"/>
    <lineage>
        <taxon>Eukaryota</taxon>
        <taxon>Metazoa</taxon>
        <taxon>Chordata</taxon>
        <taxon>Craniata</taxon>
        <taxon>Vertebrata</taxon>
        <taxon>Euteleostomi</taxon>
        <taxon>Actinopterygii</taxon>
        <taxon>Neopterygii</taxon>
        <taxon>Teleostei</taxon>
        <taxon>Anguilliformes</taxon>
        <taxon>Anguillidae</taxon>
        <taxon>Anguilla</taxon>
    </lineage>
</organism>
<dbReference type="AlphaFoldDB" id="A0A0E9PLS1"/>
<reference evidence="1" key="1">
    <citation type="submission" date="2014-11" db="EMBL/GenBank/DDBJ databases">
        <authorList>
            <person name="Amaro Gonzalez C."/>
        </authorList>
    </citation>
    <scope>NUCLEOTIDE SEQUENCE</scope>
</reference>
<dbReference type="EMBL" id="GBXM01103118">
    <property type="protein sequence ID" value="JAH05459.1"/>
    <property type="molecule type" value="Transcribed_RNA"/>
</dbReference>
<protein>
    <submittedName>
        <fullName evidence="1">Uncharacterized protein</fullName>
    </submittedName>
</protein>